<dbReference type="OrthoDB" id="9798476at2"/>
<dbReference type="Pfam" id="PF09350">
    <property type="entry name" value="DJC28_CD"/>
    <property type="match status" value="1"/>
</dbReference>
<dbReference type="AlphaFoldDB" id="A0A3A1R963"/>
<organism evidence="2 3">
    <name type="scientific">Bacillus salacetis</name>
    <dbReference type="NCBI Taxonomy" id="2315464"/>
    <lineage>
        <taxon>Bacteria</taxon>
        <taxon>Bacillati</taxon>
        <taxon>Bacillota</taxon>
        <taxon>Bacilli</taxon>
        <taxon>Bacillales</taxon>
        <taxon>Bacillaceae</taxon>
        <taxon>Bacillus</taxon>
    </lineage>
</organism>
<dbReference type="EMBL" id="QXIR01000002">
    <property type="protein sequence ID" value="RIW38442.1"/>
    <property type="molecule type" value="Genomic_DNA"/>
</dbReference>
<dbReference type="Proteomes" id="UP000265801">
    <property type="component" value="Unassembled WGS sequence"/>
</dbReference>
<protein>
    <submittedName>
        <fullName evidence="2">DUF1992 domain-containing protein</fullName>
    </submittedName>
</protein>
<gene>
    <name evidence="2" type="ORF">D3H55_02585</name>
</gene>
<evidence type="ECO:0000259" key="1">
    <source>
        <dbReference type="Pfam" id="PF09350"/>
    </source>
</evidence>
<evidence type="ECO:0000313" key="3">
    <source>
        <dbReference type="Proteomes" id="UP000265801"/>
    </source>
</evidence>
<feature type="domain" description="DnaJ homologue subfamily C member 28 conserved" evidence="1">
    <location>
        <begin position="37"/>
        <end position="95"/>
    </location>
</feature>
<keyword evidence="3" id="KW-1185">Reference proteome</keyword>
<proteinExistence type="predicted"/>
<name>A0A3A1R963_9BACI</name>
<comment type="caution">
    <text evidence="2">The sequence shown here is derived from an EMBL/GenBank/DDBJ whole genome shotgun (WGS) entry which is preliminary data.</text>
</comment>
<dbReference type="RefSeq" id="WP_119545340.1">
    <property type="nucleotide sequence ID" value="NZ_QXIR01000002.1"/>
</dbReference>
<dbReference type="InterPro" id="IPR018961">
    <property type="entry name" value="DnaJ_homolog_subfam-C_membr-28"/>
</dbReference>
<evidence type="ECO:0000313" key="2">
    <source>
        <dbReference type="EMBL" id="RIW38442.1"/>
    </source>
</evidence>
<sequence length="143" mass="16709">MKNEQFEKRNKAENIMMGDQSTSRFDQYYEDHITSIVRRAEKEGQFEGVKGKTIQFDSDMAYNPEKALNKVLKDNGVLPRWMELKKEIESLRKDLEIFNDEANIKKTIDLINKKVMDHNLSCPRTSHLGGINLQSYLNKRGIK</sequence>
<accession>A0A3A1R963</accession>
<reference evidence="2 3" key="1">
    <citation type="submission" date="2018-09" db="EMBL/GenBank/DDBJ databases">
        <title>Bacillus saliacetes sp. nov., isolated from Thai shrimp paste (Ka-pi).</title>
        <authorList>
            <person name="Daroonpunt R."/>
            <person name="Tanasupawat S."/>
            <person name="Yiamsombut S."/>
        </authorList>
    </citation>
    <scope>NUCLEOTIDE SEQUENCE [LARGE SCALE GENOMIC DNA]</scope>
    <source>
        <strain evidence="2 3">SKP7-4</strain>
    </source>
</reference>